<sequence>MIGTGSIRESVRLIMPDKYRSSTAVCRIQRELAMIRGTSERREDLRYARCASGTKDTSNFLLACSLQPNGRTFEAHIIFVHQINYEATNSKRDTWEETRTDRQTTMAMVCYDLDDR</sequence>
<dbReference type="Proteomes" id="UP000024404">
    <property type="component" value="Unassembled WGS sequence"/>
</dbReference>
<keyword evidence="2" id="KW-1185">Reference proteome</keyword>
<dbReference type="EnsemblMetazoa" id="OVOC950.1">
    <property type="protein sequence ID" value="OVOC950.1"/>
    <property type="gene ID" value="WBGene00237759"/>
</dbReference>
<evidence type="ECO:0000313" key="1">
    <source>
        <dbReference type="EnsemblMetazoa" id="OVOC950.1"/>
    </source>
</evidence>
<dbReference type="EMBL" id="CMVM020000023">
    <property type="status" value="NOT_ANNOTATED_CDS"/>
    <property type="molecule type" value="Genomic_DNA"/>
</dbReference>
<protein>
    <submittedName>
        <fullName evidence="1">Uncharacterized protein</fullName>
    </submittedName>
</protein>
<accession>A0A8R1Y9C4</accession>
<reference evidence="1" key="2">
    <citation type="submission" date="2022-06" db="UniProtKB">
        <authorList>
            <consortium name="EnsemblMetazoa"/>
        </authorList>
    </citation>
    <scope>IDENTIFICATION</scope>
</reference>
<dbReference type="AlphaFoldDB" id="A0A8R1Y9C4"/>
<organism evidence="1 2">
    <name type="scientific">Onchocerca volvulus</name>
    <dbReference type="NCBI Taxonomy" id="6282"/>
    <lineage>
        <taxon>Eukaryota</taxon>
        <taxon>Metazoa</taxon>
        <taxon>Ecdysozoa</taxon>
        <taxon>Nematoda</taxon>
        <taxon>Chromadorea</taxon>
        <taxon>Rhabditida</taxon>
        <taxon>Spirurina</taxon>
        <taxon>Spiruromorpha</taxon>
        <taxon>Filarioidea</taxon>
        <taxon>Onchocercidae</taxon>
        <taxon>Onchocerca</taxon>
    </lineage>
</organism>
<name>A0A8R1Y9C4_ONCVO</name>
<proteinExistence type="predicted"/>
<reference evidence="2" key="1">
    <citation type="submission" date="2013-10" db="EMBL/GenBank/DDBJ databases">
        <title>Genome sequencing of Onchocerca volvulus.</title>
        <authorList>
            <person name="Cotton J."/>
            <person name="Tsai J."/>
            <person name="Stanley E."/>
            <person name="Tracey A."/>
            <person name="Holroyd N."/>
            <person name="Lustigman S."/>
            <person name="Berriman M."/>
        </authorList>
    </citation>
    <scope>NUCLEOTIDE SEQUENCE</scope>
</reference>
<evidence type="ECO:0000313" key="2">
    <source>
        <dbReference type="Proteomes" id="UP000024404"/>
    </source>
</evidence>